<keyword evidence="4" id="KW-1185">Reference proteome</keyword>
<dbReference type="AlphaFoldDB" id="K0KPM6"/>
<feature type="region of interest" description="Disordered" evidence="1">
    <location>
        <begin position="501"/>
        <end position="559"/>
    </location>
</feature>
<evidence type="ECO:0000259" key="2">
    <source>
        <dbReference type="Pfam" id="PF14616"/>
    </source>
</evidence>
<dbReference type="InterPro" id="IPR028012">
    <property type="entry name" value="Rua1_C"/>
</dbReference>
<organism evidence="3 4">
    <name type="scientific">Wickerhamomyces ciferrii (strain ATCC 14091 / BCRC 22168 / CBS 111 / JCM 3599 / NBRC 0793 / NRRL Y-1031 F-60-10)</name>
    <name type="common">Yeast</name>
    <name type="synonym">Pichia ciferrii</name>
    <dbReference type="NCBI Taxonomy" id="1206466"/>
    <lineage>
        <taxon>Eukaryota</taxon>
        <taxon>Fungi</taxon>
        <taxon>Dikarya</taxon>
        <taxon>Ascomycota</taxon>
        <taxon>Saccharomycotina</taxon>
        <taxon>Saccharomycetes</taxon>
        <taxon>Phaffomycetales</taxon>
        <taxon>Wickerhamomycetaceae</taxon>
        <taxon>Wickerhamomyces</taxon>
    </lineage>
</organism>
<feature type="compositionally biased region" description="Low complexity" evidence="1">
    <location>
        <begin position="344"/>
        <end position="369"/>
    </location>
</feature>
<gene>
    <name evidence="3" type="ORF">BN7_4524</name>
</gene>
<evidence type="ECO:0000256" key="1">
    <source>
        <dbReference type="SAM" id="MobiDB-lite"/>
    </source>
</evidence>
<comment type="caution">
    <text evidence="3">The sequence shown here is derived from an EMBL/GenBank/DDBJ whole genome shotgun (WGS) entry which is preliminary data.</text>
</comment>
<dbReference type="Pfam" id="PF14616">
    <property type="entry name" value="Rua1_C"/>
    <property type="match status" value="1"/>
</dbReference>
<feature type="domain" description="Transcription regulator Rua1 C-terminal" evidence="2">
    <location>
        <begin position="61"/>
        <end position="189"/>
    </location>
</feature>
<dbReference type="HOGENOM" id="CLU_427117_0_0_1"/>
<reference evidence="3 4" key="1">
    <citation type="journal article" date="2012" name="Eukaryot. Cell">
        <title>Draft genome sequence of Wickerhamomyces ciferrii NRRL Y-1031 F-60-10.</title>
        <authorList>
            <person name="Schneider J."/>
            <person name="Andrea H."/>
            <person name="Blom J."/>
            <person name="Jaenicke S."/>
            <person name="Ruckert C."/>
            <person name="Schorsch C."/>
            <person name="Szczepanowski R."/>
            <person name="Farwick M."/>
            <person name="Goesmann A."/>
            <person name="Puhler A."/>
            <person name="Schaffer S."/>
            <person name="Tauch A."/>
            <person name="Kohler T."/>
            <person name="Brinkrolf K."/>
        </authorList>
    </citation>
    <scope>NUCLEOTIDE SEQUENCE [LARGE SCALE GENOMIC DNA]</scope>
    <source>
        <strain evidence="4">ATCC 14091 / BCRC 22168 / CBS 111 / JCM 3599 / NBRC 0793 / NRRL Y-1031 F-60-10</strain>
    </source>
</reference>
<dbReference type="Proteomes" id="UP000009328">
    <property type="component" value="Unassembled WGS sequence"/>
</dbReference>
<feature type="compositionally biased region" description="Acidic residues" evidence="1">
    <location>
        <begin position="506"/>
        <end position="523"/>
    </location>
</feature>
<feature type="compositionally biased region" description="Polar residues" evidence="1">
    <location>
        <begin position="412"/>
        <end position="422"/>
    </location>
</feature>
<feature type="compositionally biased region" description="Polar residues" evidence="1">
    <location>
        <begin position="370"/>
        <end position="383"/>
    </location>
</feature>
<accession>K0KPM6</accession>
<evidence type="ECO:0000313" key="4">
    <source>
        <dbReference type="Proteomes" id="UP000009328"/>
    </source>
</evidence>
<proteinExistence type="predicted"/>
<sequence>MSSYTDSKGHSDQDNLISSQMTNFDNSRRIHIYNNIHLFKLLDSSQRLFEPKTSKDYSLHYESRVTYFYPNNRVSDREEYTMCAFCHPLKSNKDEKICDPKFFRSGSDKFVTHMAKHHGILYNQNRIINPFVGWSRILSLNQQSLELMAICPYGRHRYGDTKPCLSVFKFEDYGSKIHYEYFKHVYHVHILKKGNTVFQRESNYNQFLEFNNDPLNYQNQFIMYDEKNCFKANEFLKSQLGFEFTDPLEIDYILNHQHHEELNCFNHTHEEPLSKEVEDADDECSDDELPRSTFPENELPENESSEETYSDEYESSIATTSLLSGSTEHDDHNGDDFNDDFNDDASTNYSNDSDGSNGLSSSNGSQNENVANNYVDNPPTNVESYLDYLCTNQSYSSSSEEEQYEQQTTQSDNYNDENTNYFNDSLDFSKQDIRSSSTSSLLTKALANHQRDQSTSEIEVVSSPVVNDVTLNTRSQSTPEVETHQRYYVFHHFDPYDLCTINGSTDGDDDDSEEQNNENEGQDENLQQVNDKRSYPNTNHDSSDSSLDDDSNNENSSMSSSLYRDLMRFARPSPNNISPLTINDRQYGLSAASYPSDGTIVSGLYSDEETDKFDEESTHEPYVYDDHYSPVVMEWVNNIDL</sequence>
<feature type="region of interest" description="Disordered" evidence="1">
    <location>
        <begin position="273"/>
        <end position="422"/>
    </location>
</feature>
<evidence type="ECO:0000313" key="3">
    <source>
        <dbReference type="EMBL" id="CCH44951.1"/>
    </source>
</evidence>
<protein>
    <submittedName>
        <fullName evidence="3">Halomucin</fullName>
    </submittedName>
</protein>
<feature type="compositionally biased region" description="Acidic residues" evidence="1">
    <location>
        <begin position="278"/>
        <end position="287"/>
    </location>
</feature>
<dbReference type="InParanoid" id="K0KPM6"/>
<dbReference type="EMBL" id="CAIF01000171">
    <property type="protein sequence ID" value="CCH44951.1"/>
    <property type="molecule type" value="Genomic_DNA"/>
</dbReference>
<feature type="compositionally biased region" description="Polar residues" evidence="1">
    <location>
        <begin position="317"/>
        <end position="326"/>
    </location>
</feature>
<feature type="compositionally biased region" description="Acidic residues" evidence="1">
    <location>
        <begin position="298"/>
        <end position="314"/>
    </location>
</feature>
<name>K0KPM6_WICCF</name>